<gene>
    <name evidence="2" type="ORF">OESDEN_08994</name>
</gene>
<dbReference type="Pfam" id="PF00188">
    <property type="entry name" value="CAP"/>
    <property type="match status" value="2"/>
</dbReference>
<dbReference type="Proteomes" id="UP000053660">
    <property type="component" value="Unassembled WGS sequence"/>
</dbReference>
<dbReference type="Gene3D" id="3.40.33.10">
    <property type="entry name" value="CAP"/>
    <property type="match status" value="2"/>
</dbReference>
<dbReference type="PRINTS" id="PR00837">
    <property type="entry name" value="V5TPXLIKE"/>
</dbReference>
<feature type="domain" description="SCP" evidence="1">
    <location>
        <begin position="176"/>
        <end position="331"/>
    </location>
</feature>
<dbReference type="SMART" id="SM00198">
    <property type="entry name" value="SCP"/>
    <property type="match status" value="1"/>
</dbReference>
<keyword evidence="3" id="KW-1185">Reference proteome</keyword>
<dbReference type="InterPro" id="IPR001283">
    <property type="entry name" value="CRISP-related"/>
</dbReference>
<sequence>MKWDCDLERFARTWTLSCPTFPVPAAKMPAGSQLAREFIFDFHGTNATEHIDDSMRAWWLEYKQHGNIDYKNRYSSRQNYYGWANMAKGKTSRIGCSYIICDQKRAIFTCAYSAKAHNEKRMIYEPGQPCGVDDDCSTYPNSRCIPSLGLCQAPKPPSDKNANRMCGALNTTMTDYSRKISLELHNFYRSRLARGLEFDGETNSLQQGAKNMIKLEYDCDLEKYAQAWADGCRFEHSNSWERPNQGQNLYMTTIRNWETSALLHTALEIWWKELEEYGMPSDAILSEEVWAKKGRLIGHFTQMACGKTRRLGCAIATCSDMEYVVCHYSPA</sequence>
<dbReference type="PANTHER" id="PTHR10334">
    <property type="entry name" value="CYSTEINE-RICH SECRETORY PROTEIN-RELATED"/>
    <property type="match status" value="1"/>
</dbReference>
<protein>
    <submittedName>
        <fullName evidence="2">SCP-like protein</fullName>
    </submittedName>
</protein>
<dbReference type="PRINTS" id="PR00838">
    <property type="entry name" value="V5ALLERGEN"/>
</dbReference>
<evidence type="ECO:0000313" key="3">
    <source>
        <dbReference type="Proteomes" id="UP000053660"/>
    </source>
</evidence>
<dbReference type="InterPro" id="IPR002413">
    <property type="entry name" value="V5_allergen-like"/>
</dbReference>
<dbReference type="InterPro" id="IPR014044">
    <property type="entry name" value="CAP_dom"/>
</dbReference>
<name>A0A0B1T0V7_OESDE</name>
<dbReference type="OrthoDB" id="337038at2759"/>
<proteinExistence type="predicted"/>
<dbReference type="AlphaFoldDB" id="A0A0B1T0V7"/>
<evidence type="ECO:0000259" key="1">
    <source>
        <dbReference type="SMART" id="SM00198"/>
    </source>
</evidence>
<dbReference type="InterPro" id="IPR035940">
    <property type="entry name" value="CAP_sf"/>
</dbReference>
<dbReference type="EMBL" id="KN552301">
    <property type="protein sequence ID" value="KHJ91148.1"/>
    <property type="molecule type" value="Genomic_DNA"/>
</dbReference>
<dbReference type="CDD" id="cd05380">
    <property type="entry name" value="CAP_euk"/>
    <property type="match status" value="2"/>
</dbReference>
<organism evidence="2 3">
    <name type="scientific">Oesophagostomum dentatum</name>
    <name type="common">Nodular worm</name>
    <dbReference type="NCBI Taxonomy" id="61180"/>
    <lineage>
        <taxon>Eukaryota</taxon>
        <taxon>Metazoa</taxon>
        <taxon>Ecdysozoa</taxon>
        <taxon>Nematoda</taxon>
        <taxon>Chromadorea</taxon>
        <taxon>Rhabditida</taxon>
        <taxon>Rhabditina</taxon>
        <taxon>Rhabditomorpha</taxon>
        <taxon>Strongyloidea</taxon>
        <taxon>Strongylidae</taxon>
        <taxon>Oesophagostomum</taxon>
    </lineage>
</organism>
<evidence type="ECO:0000313" key="2">
    <source>
        <dbReference type="EMBL" id="KHJ91148.1"/>
    </source>
</evidence>
<dbReference type="SUPFAM" id="SSF55797">
    <property type="entry name" value="PR-1-like"/>
    <property type="match status" value="2"/>
</dbReference>
<accession>A0A0B1T0V7</accession>
<reference evidence="2 3" key="1">
    <citation type="submission" date="2014-03" db="EMBL/GenBank/DDBJ databases">
        <title>Draft genome of the hookworm Oesophagostomum dentatum.</title>
        <authorList>
            <person name="Mitreva M."/>
        </authorList>
    </citation>
    <scope>NUCLEOTIDE SEQUENCE [LARGE SCALE GENOMIC DNA]</scope>
    <source>
        <strain evidence="2 3">OD-Hann</strain>
    </source>
</reference>